<feature type="transmembrane region" description="Helical" evidence="9">
    <location>
        <begin position="21"/>
        <end position="43"/>
    </location>
</feature>
<evidence type="ECO:0000256" key="3">
    <source>
        <dbReference type="ARBA" id="ARBA00022692"/>
    </source>
</evidence>
<keyword evidence="12" id="KW-1185">Reference proteome</keyword>
<keyword evidence="2" id="KW-0813">Transport</keyword>
<dbReference type="RefSeq" id="WP_284245474.1">
    <property type="nucleotide sequence ID" value="NZ_BSST01000001.1"/>
</dbReference>
<keyword evidence="5" id="KW-0406">Ion transport</keyword>
<sequence length="157" mass="18016">MKEPLKAYTIDEYGVKNYNSFYLLLITIAVLYGIIALLSIPLYHYEVTSKGNIQSYRDAFWTLQMSASTIGFGDFYPVTMQGRIIVAAMFYIGVGMVGFVGAQFVNKFVGFSDTNVKNRELRKQNKDLLEHNLQLERKIDLLVEKVERIVIQENDVK</sequence>
<keyword evidence="6 9" id="KW-0472">Membrane</keyword>
<evidence type="ECO:0000256" key="7">
    <source>
        <dbReference type="ARBA" id="ARBA00023303"/>
    </source>
</evidence>
<organism evidence="11 12">
    <name type="scientific">Thalassotalea insulae</name>
    <dbReference type="NCBI Taxonomy" id="2056778"/>
    <lineage>
        <taxon>Bacteria</taxon>
        <taxon>Pseudomonadati</taxon>
        <taxon>Pseudomonadota</taxon>
        <taxon>Gammaproteobacteria</taxon>
        <taxon>Alteromonadales</taxon>
        <taxon>Colwelliaceae</taxon>
        <taxon>Thalassotalea</taxon>
    </lineage>
</organism>
<evidence type="ECO:0000256" key="1">
    <source>
        <dbReference type="ARBA" id="ARBA00004141"/>
    </source>
</evidence>
<dbReference type="InterPro" id="IPR028325">
    <property type="entry name" value="VG_K_chnl"/>
</dbReference>
<evidence type="ECO:0000256" key="5">
    <source>
        <dbReference type="ARBA" id="ARBA00023065"/>
    </source>
</evidence>
<accession>A0ABQ6GUE1</accession>
<comment type="caution">
    <text evidence="11">The sequence shown here is derived from an EMBL/GenBank/DDBJ whole genome shotgun (WGS) entry which is preliminary data.</text>
</comment>
<name>A0ABQ6GUE1_9GAMM</name>
<dbReference type="GO" id="GO:0034220">
    <property type="term" value="P:monoatomic ion transmembrane transport"/>
    <property type="evidence" value="ECO:0007669"/>
    <property type="project" value="UniProtKB-KW"/>
</dbReference>
<keyword evidence="4 9" id="KW-1133">Transmembrane helix</keyword>
<comment type="subcellular location">
    <subcellularLocation>
        <location evidence="1">Membrane</location>
        <topology evidence="1">Multi-pass membrane protein</topology>
    </subcellularLocation>
</comment>
<evidence type="ECO:0000256" key="8">
    <source>
        <dbReference type="SAM" id="Coils"/>
    </source>
</evidence>
<keyword evidence="8" id="KW-0175">Coiled coil</keyword>
<dbReference type="SUPFAM" id="SSF81324">
    <property type="entry name" value="Voltage-gated potassium channels"/>
    <property type="match status" value="1"/>
</dbReference>
<dbReference type="Proteomes" id="UP001157186">
    <property type="component" value="Unassembled WGS sequence"/>
</dbReference>
<dbReference type="Gene3D" id="1.10.287.70">
    <property type="match status" value="1"/>
</dbReference>
<evidence type="ECO:0000256" key="2">
    <source>
        <dbReference type="ARBA" id="ARBA00022448"/>
    </source>
</evidence>
<feature type="domain" description="Potassium channel" evidence="10">
    <location>
        <begin position="39"/>
        <end position="105"/>
    </location>
</feature>
<evidence type="ECO:0000256" key="6">
    <source>
        <dbReference type="ARBA" id="ARBA00023136"/>
    </source>
</evidence>
<gene>
    <name evidence="11" type="primary">yjdJ</name>
    <name evidence="11" type="ORF">tinsulaeT_29000</name>
</gene>
<dbReference type="EMBL" id="BSST01000001">
    <property type="protein sequence ID" value="GLX79560.1"/>
    <property type="molecule type" value="Genomic_DNA"/>
</dbReference>
<feature type="transmembrane region" description="Helical" evidence="9">
    <location>
        <begin position="84"/>
        <end position="105"/>
    </location>
</feature>
<protein>
    <submittedName>
        <fullName evidence="11">Potassium channel protein</fullName>
    </submittedName>
</protein>
<proteinExistence type="predicted"/>
<dbReference type="PANTHER" id="PTHR11537:SF254">
    <property type="entry name" value="POTASSIUM VOLTAGE-GATED CHANNEL PROTEIN SHAB"/>
    <property type="match status" value="1"/>
</dbReference>
<evidence type="ECO:0000256" key="4">
    <source>
        <dbReference type="ARBA" id="ARBA00022989"/>
    </source>
</evidence>
<reference evidence="11 12" key="1">
    <citation type="submission" date="2023-03" db="EMBL/GenBank/DDBJ databases">
        <title>Draft genome sequence of Thalassotalea insulae KCTC 62186T.</title>
        <authorList>
            <person name="Sawabe T."/>
        </authorList>
    </citation>
    <scope>NUCLEOTIDE SEQUENCE [LARGE SCALE GENOMIC DNA]</scope>
    <source>
        <strain evidence="11 12">KCTC 62186</strain>
    </source>
</reference>
<dbReference type="PANTHER" id="PTHR11537">
    <property type="entry name" value="VOLTAGE-GATED POTASSIUM CHANNEL"/>
    <property type="match status" value="1"/>
</dbReference>
<feature type="coiled-coil region" evidence="8">
    <location>
        <begin position="118"/>
        <end position="145"/>
    </location>
</feature>
<evidence type="ECO:0000259" key="10">
    <source>
        <dbReference type="Pfam" id="PF07885"/>
    </source>
</evidence>
<evidence type="ECO:0000313" key="12">
    <source>
        <dbReference type="Proteomes" id="UP001157186"/>
    </source>
</evidence>
<keyword evidence="7 11" id="KW-0407">Ion channel</keyword>
<dbReference type="InterPro" id="IPR013099">
    <property type="entry name" value="K_chnl_dom"/>
</dbReference>
<dbReference type="Pfam" id="PF07885">
    <property type="entry name" value="Ion_trans_2"/>
    <property type="match status" value="1"/>
</dbReference>
<evidence type="ECO:0000256" key="9">
    <source>
        <dbReference type="SAM" id="Phobius"/>
    </source>
</evidence>
<keyword evidence="3 9" id="KW-0812">Transmembrane</keyword>
<evidence type="ECO:0000313" key="11">
    <source>
        <dbReference type="EMBL" id="GLX79560.1"/>
    </source>
</evidence>